<evidence type="ECO:0000313" key="2">
    <source>
        <dbReference type="EMBL" id="KAK8733305.1"/>
    </source>
</evidence>
<gene>
    <name evidence="2" type="ORF">OTU49_006570</name>
</gene>
<feature type="compositionally biased region" description="Pro residues" evidence="1">
    <location>
        <begin position="93"/>
        <end position="113"/>
    </location>
</feature>
<dbReference type="Proteomes" id="UP001445076">
    <property type="component" value="Unassembled WGS sequence"/>
</dbReference>
<feature type="non-terminal residue" evidence="2">
    <location>
        <position position="113"/>
    </location>
</feature>
<name>A0AAW0WM98_CHEQU</name>
<dbReference type="EMBL" id="JARKIK010000054">
    <property type="protein sequence ID" value="KAK8733305.1"/>
    <property type="molecule type" value="Genomic_DNA"/>
</dbReference>
<proteinExistence type="predicted"/>
<evidence type="ECO:0000256" key="1">
    <source>
        <dbReference type="SAM" id="MobiDB-lite"/>
    </source>
</evidence>
<feature type="region of interest" description="Disordered" evidence="1">
    <location>
        <begin position="76"/>
        <end position="113"/>
    </location>
</feature>
<feature type="region of interest" description="Disordered" evidence="1">
    <location>
        <begin position="34"/>
        <end position="53"/>
    </location>
</feature>
<reference evidence="2 3" key="1">
    <citation type="journal article" date="2024" name="BMC Genomics">
        <title>Genome assembly of redclaw crayfish (Cherax quadricarinatus) provides insights into its immune adaptation and hypoxia tolerance.</title>
        <authorList>
            <person name="Liu Z."/>
            <person name="Zheng J."/>
            <person name="Li H."/>
            <person name="Fang K."/>
            <person name="Wang S."/>
            <person name="He J."/>
            <person name="Zhou D."/>
            <person name="Weng S."/>
            <person name="Chi M."/>
            <person name="Gu Z."/>
            <person name="He J."/>
            <person name="Li F."/>
            <person name="Wang M."/>
        </authorList>
    </citation>
    <scope>NUCLEOTIDE SEQUENCE [LARGE SCALE GENOMIC DNA]</scope>
    <source>
        <strain evidence="2">ZL_2023a</strain>
    </source>
</reference>
<sequence length="113" mass="11299">MSASPIVEEIDISGSGAYISSKIVESSLRKLLGRASGRTPPGRGDLASTNTADTRKVCRVWGGGSGSGLCWAASAATVESRGGSSGGVSGALPPQPHSNNNPPPPPPPQQPPP</sequence>
<organism evidence="2 3">
    <name type="scientific">Cherax quadricarinatus</name>
    <name type="common">Australian red claw crayfish</name>
    <dbReference type="NCBI Taxonomy" id="27406"/>
    <lineage>
        <taxon>Eukaryota</taxon>
        <taxon>Metazoa</taxon>
        <taxon>Ecdysozoa</taxon>
        <taxon>Arthropoda</taxon>
        <taxon>Crustacea</taxon>
        <taxon>Multicrustacea</taxon>
        <taxon>Malacostraca</taxon>
        <taxon>Eumalacostraca</taxon>
        <taxon>Eucarida</taxon>
        <taxon>Decapoda</taxon>
        <taxon>Pleocyemata</taxon>
        <taxon>Astacidea</taxon>
        <taxon>Parastacoidea</taxon>
        <taxon>Parastacidae</taxon>
        <taxon>Cherax</taxon>
    </lineage>
</organism>
<accession>A0AAW0WM98</accession>
<comment type="caution">
    <text evidence="2">The sequence shown here is derived from an EMBL/GenBank/DDBJ whole genome shotgun (WGS) entry which is preliminary data.</text>
</comment>
<protein>
    <submittedName>
        <fullName evidence="2">Uncharacterized protein</fullName>
    </submittedName>
</protein>
<keyword evidence="3" id="KW-1185">Reference proteome</keyword>
<dbReference type="AlphaFoldDB" id="A0AAW0WM98"/>
<evidence type="ECO:0000313" key="3">
    <source>
        <dbReference type="Proteomes" id="UP001445076"/>
    </source>
</evidence>